<sequence>MTSLIKPHYMLPNYNFKILCIKYHISKQEKMLLTSSSEVEYPKSKIANERRYYQRTIRTKSAKSTLILQIHKKFDIHSLKTNINSTGNQSCKHLLFVLQTSLGNQG</sequence>
<accession>A0A8S1WQV7</accession>
<dbReference type="Proteomes" id="UP000683925">
    <property type="component" value="Unassembled WGS sequence"/>
</dbReference>
<dbReference type="EMBL" id="CAJJDP010000101">
    <property type="protein sequence ID" value="CAD8192294.1"/>
    <property type="molecule type" value="Genomic_DNA"/>
</dbReference>
<evidence type="ECO:0000313" key="1">
    <source>
        <dbReference type="EMBL" id="CAD8192294.1"/>
    </source>
</evidence>
<comment type="caution">
    <text evidence="1">The sequence shown here is derived from an EMBL/GenBank/DDBJ whole genome shotgun (WGS) entry which is preliminary data.</text>
</comment>
<protein>
    <submittedName>
        <fullName evidence="1">Uncharacterized protein</fullName>
    </submittedName>
</protein>
<dbReference type="AlphaFoldDB" id="A0A8S1WQV7"/>
<reference evidence="1" key="1">
    <citation type="submission" date="2021-01" db="EMBL/GenBank/DDBJ databases">
        <authorList>
            <consortium name="Genoscope - CEA"/>
            <person name="William W."/>
        </authorList>
    </citation>
    <scope>NUCLEOTIDE SEQUENCE</scope>
</reference>
<organism evidence="1 2">
    <name type="scientific">Paramecium octaurelia</name>
    <dbReference type="NCBI Taxonomy" id="43137"/>
    <lineage>
        <taxon>Eukaryota</taxon>
        <taxon>Sar</taxon>
        <taxon>Alveolata</taxon>
        <taxon>Ciliophora</taxon>
        <taxon>Intramacronucleata</taxon>
        <taxon>Oligohymenophorea</taxon>
        <taxon>Peniculida</taxon>
        <taxon>Parameciidae</taxon>
        <taxon>Paramecium</taxon>
    </lineage>
</organism>
<name>A0A8S1WQV7_PAROT</name>
<evidence type="ECO:0000313" key="2">
    <source>
        <dbReference type="Proteomes" id="UP000683925"/>
    </source>
</evidence>
<keyword evidence="2" id="KW-1185">Reference proteome</keyword>
<proteinExistence type="predicted"/>
<gene>
    <name evidence="1" type="ORF">POCTA_138.1.T1010218</name>
</gene>